<sequence length="45" mass="5096">MSVKQPIGSVPPFYSDCTQYTNNTKKTQNKNQKLTQPDNGNTYTN</sequence>
<evidence type="ECO:0000256" key="1">
    <source>
        <dbReference type="SAM" id="MobiDB-lite"/>
    </source>
</evidence>
<keyword evidence="3" id="KW-1185">Reference proteome</keyword>
<gene>
    <name evidence="2" type="ORF">PPEP_b1118</name>
</gene>
<dbReference type="Proteomes" id="UP000660708">
    <property type="component" value="Unassembled WGS sequence"/>
</dbReference>
<comment type="caution">
    <text evidence="2">The sequence shown here is derived from an EMBL/GenBank/DDBJ whole genome shotgun (WGS) entry which is preliminary data.</text>
</comment>
<reference evidence="2 3" key="1">
    <citation type="submission" date="2015-06" db="EMBL/GenBank/DDBJ databases">
        <title>Genome sequence of Pseudoalteromonas peptidolytica.</title>
        <authorList>
            <person name="Xie B.-B."/>
            <person name="Rong J.-C."/>
            <person name="Qin Q.-L."/>
            <person name="Zhang Y.-Z."/>
        </authorList>
    </citation>
    <scope>NUCLEOTIDE SEQUENCE [LARGE SCALE GENOMIC DNA]</scope>
    <source>
        <strain evidence="2 3">F12-50-A1</strain>
    </source>
</reference>
<organism evidence="2 3">
    <name type="scientific">Pseudoalteromonas peptidolytica F12-50-A1</name>
    <dbReference type="NCBI Taxonomy" id="1315280"/>
    <lineage>
        <taxon>Bacteria</taxon>
        <taxon>Pseudomonadati</taxon>
        <taxon>Pseudomonadota</taxon>
        <taxon>Gammaproteobacteria</taxon>
        <taxon>Alteromonadales</taxon>
        <taxon>Pseudoalteromonadaceae</taxon>
        <taxon>Pseudoalteromonas</taxon>
    </lineage>
</organism>
<name>A0A8I0N1S2_9GAMM</name>
<feature type="region of interest" description="Disordered" evidence="1">
    <location>
        <begin position="1"/>
        <end position="45"/>
    </location>
</feature>
<dbReference type="AlphaFoldDB" id="A0A8I0N1S2"/>
<dbReference type="EMBL" id="AQHF01000034">
    <property type="protein sequence ID" value="MBE0349180.1"/>
    <property type="molecule type" value="Genomic_DNA"/>
</dbReference>
<evidence type="ECO:0000313" key="2">
    <source>
        <dbReference type="EMBL" id="MBE0349180.1"/>
    </source>
</evidence>
<accession>A0A8I0N1S2</accession>
<evidence type="ECO:0000313" key="3">
    <source>
        <dbReference type="Proteomes" id="UP000660708"/>
    </source>
</evidence>
<feature type="compositionally biased region" description="Low complexity" evidence="1">
    <location>
        <begin position="18"/>
        <end position="36"/>
    </location>
</feature>
<protein>
    <submittedName>
        <fullName evidence="2">Uncharacterized protein</fullName>
    </submittedName>
</protein>
<proteinExistence type="predicted"/>